<dbReference type="STRING" id="1173022.Cri9333_1185"/>
<feature type="signal peptide" evidence="4">
    <location>
        <begin position="1"/>
        <end position="22"/>
    </location>
</feature>
<accession>K9VX13</accession>
<evidence type="ECO:0000313" key="6">
    <source>
        <dbReference type="Proteomes" id="UP000010472"/>
    </source>
</evidence>
<protein>
    <submittedName>
        <fullName evidence="5">Photosystem II protein PsbQ</fullName>
    </submittedName>
</protein>
<evidence type="ECO:0000256" key="1">
    <source>
        <dbReference type="ARBA" id="ARBA00004370"/>
    </source>
</evidence>
<dbReference type="InterPro" id="IPR008797">
    <property type="entry name" value="PSII_PsbQ"/>
</dbReference>
<organism evidence="5 6">
    <name type="scientific">Crinalium epipsammum PCC 9333</name>
    <dbReference type="NCBI Taxonomy" id="1173022"/>
    <lineage>
        <taxon>Bacteria</taxon>
        <taxon>Bacillati</taxon>
        <taxon>Cyanobacteriota</taxon>
        <taxon>Cyanophyceae</taxon>
        <taxon>Gomontiellales</taxon>
        <taxon>Gomontiellaceae</taxon>
        <taxon>Crinalium</taxon>
    </lineage>
</organism>
<dbReference type="Proteomes" id="UP000010472">
    <property type="component" value="Chromosome"/>
</dbReference>
<evidence type="ECO:0000256" key="4">
    <source>
        <dbReference type="SAM" id="SignalP"/>
    </source>
</evidence>
<dbReference type="GO" id="GO:0005509">
    <property type="term" value="F:calcium ion binding"/>
    <property type="evidence" value="ECO:0007669"/>
    <property type="project" value="InterPro"/>
</dbReference>
<evidence type="ECO:0000256" key="2">
    <source>
        <dbReference type="ARBA" id="ARBA00023078"/>
    </source>
</evidence>
<feature type="chain" id="PRO_5003937716" evidence="4">
    <location>
        <begin position="23"/>
        <end position="148"/>
    </location>
</feature>
<keyword evidence="4" id="KW-0732">Signal</keyword>
<dbReference type="InterPro" id="IPR017487">
    <property type="entry name" value="PSII_PsbQ_cyanobac"/>
</dbReference>
<dbReference type="Gene3D" id="1.20.120.290">
    <property type="entry name" value="Oxygen-evolving enhancer protein 3 (PsbQ), four-helix up-down bundle"/>
    <property type="match status" value="1"/>
</dbReference>
<gene>
    <name evidence="5" type="ORF">Cri9333_1185</name>
</gene>
<dbReference type="PROSITE" id="PS51257">
    <property type="entry name" value="PROKAR_LIPOPROTEIN"/>
    <property type="match status" value="1"/>
</dbReference>
<sequence>MMARYRSILALILAFVATFVVSCSSPTEVKAKTYTPTQIEQIEQYAQGISALRDRLPELATMIENRDWNNVESFIHGPLGDIRARMSALARQLMPDAQKAALETAKDVFGHFIKIDESAQTGSYTQAIRNYAELIKDFDAFLNQIPKA</sequence>
<dbReference type="eggNOG" id="ENOG5032TF7">
    <property type="taxonomic scope" value="Bacteria"/>
</dbReference>
<dbReference type="EMBL" id="CP003620">
    <property type="protein sequence ID" value="AFZ12089.1"/>
    <property type="molecule type" value="Genomic_DNA"/>
</dbReference>
<reference evidence="5 6" key="1">
    <citation type="submission" date="2012-06" db="EMBL/GenBank/DDBJ databases">
        <title>Finished chromosome of genome of Crinalium epipsammum PCC 9333.</title>
        <authorList>
            <consortium name="US DOE Joint Genome Institute"/>
            <person name="Gugger M."/>
            <person name="Coursin T."/>
            <person name="Rippka R."/>
            <person name="Tandeau De Marsac N."/>
            <person name="Huntemann M."/>
            <person name="Wei C.-L."/>
            <person name="Han J."/>
            <person name="Detter J.C."/>
            <person name="Han C."/>
            <person name="Tapia R."/>
            <person name="Davenport K."/>
            <person name="Daligault H."/>
            <person name="Erkkila T."/>
            <person name="Gu W."/>
            <person name="Munk A.C.C."/>
            <person name="Teshima H."/>
            <person name="Xu Y."/>
            <person name="Chain P."/>
            <person name="Chen A."/>
            <person name="Krypides N."/>
            <person name="Mavromatis K."/>
            <person name="Markowitz V."/>
            <person name="Szeto E."/>
            <person name="Ivanova N."/>
            <person name="Mikhailova N."/>
            <person name="Ovchinnikova G."/>
            <person name="Pagani I."/>
            <person name="Pati A."/>
            <person name="Goodwin L."/>
            <person name="Peters L."/>
            <person name="Pitluck S."/>
            <person name="Woyke T."/>
            <person name="Kerfeld C."/>
        </authorList>
    </citation>
    <scope>NUCLEOTIDE SEQUENCE [LARGE SCALE GENOMIC DNA]</scope>
    <source>
        <strain evidence="5 6">PCC 9333</strain>
    </source>
</reference>
<dbReference type="HOGENOM" id="CLU_118956_0_0_3"/>
<evidence type="ECO:0000313" key="5">
    <source>
        <dbReference type="EMBL" id="AFZ12089.1"/>
    </source>
</evidence>
<dbReference type="KEGG" id="cep:Cri9333_1185"/>
<comment type="subcellular location">
    <subcellularLocation>
        <location evidence="1">Membrane</location>
    </subcellularLocation>
</comment>
<dbReference type="GO" id="GO:0019898">
    <property type="term" value="C:extrinsic component of membrane"/>
    <property type="evidence" value="ECO:0007669"/>
    <property type="project" value="InterPro"/>
</dbReference>
<dbReference type="SUPFAM" id="SSF101112">
    <property type="entry name" value="Oxygen-evolving enhancer protein 3"/>
    <property type="match status" value="1"/>
</dbReference>
<dbReference type="AlphaFoldDB" id="K9VX13"/>
<evidence type="ECO:0000256" key="3">
    <source>
        <dbReference type="ARBA" id="ARBA00023136"/>
    </source>
</evidence>
<keyword evidence="2" id="KW-0793">Thylakoid</keyword>
<keyword evidence="3" id="KW-0472">Membrane</keyword>
<name>K9VX13_9CYAN</name>
<dbReference type="GO" id="GO:0009654">
    <property type="term" value="C:photosystem II oxygen evolving complex"/>
    <property type="evidence" value="ECO:0007669"/>
    <property type="project" value="InterPro"/>
</dbReference>
<dbReference type="InterPro" id="IPR023222">
    <property type="entry name" value="PsbQ-like_dom_sf"/>
</dbReference>
<proteinExistence type="predicted"/>
<dbReference type="Pfam" id="PF05757">
    <property type="entry name" value="PsbQ"/>
    <property type="match status" value="1"/>
</dbReference>
<keyword evidence="6" id="KW-1185">Reference proteome</keyword>
<dbReference type="NCBIfam" id="TIGR03042">
    <property type="entry name" value="PS_II_psbQ_bact"/>
    <property type="match status" value="1"/>
</dbReference>
<dbReference type="PATRIC" id="fig|1173022.3.peg.1284"/>
<dbReference type="GO" id="GO:0015979">
    <property type="term" value="P:photosynthesis"/>
    <property type="evidence" value="ECO:0007669"/>
    <property type="project" value="InterPro"/>
</dbReference>